<evidence type="ECO:0000313" key="9">
    <source>
        <dbReference type="EMBL" id="HIU45142.1"/>
    </source>
</evidence>
<comment type="caution">
    <text evidence="9">The sequence shown here is derived from an EMBL/GenBank/DDBJ whole genome shotgun (WGS) entry which is preliminary data.</text>
</comment>
<dbReference type="InterPro" id="IPR013785">
    <property type="entry name" value="Aldolase_TIM"/>
</dbReference>
<keyword evidence="3 5" id="KW-0378">Hydrolase</keyword>
<dbReference type="CDD" id="cd14791">
    <property type="entry name" value="GH36"/>
    <property type="match status" value="1"/>
</dbReference>
<evidence type="ECO:0000256" key="3">
    <source>
        <dbReference type="ARBA" id="ARBA00022801"/>
    </source>
</evidence>
<sequence length="703" mass="79494">MIKKEKDVLTLDNGRISYSIWISPNRHIPVHLHFGPSAKPDVEDVLKEPQANFQLLDGDGFKTIDGIYDGLAPVEVGSHLRMDLRPATVIVEADGKTLTDFRVVGIERKAPQYPAYWPFPRHIEGEEWLCLELEDINRPGLRLELYYCLLSDVDVLLRASKVINHTGKTAVVRKLGTSFDFPFSFDRLEHLPGEWAGERHLEKSPLPCSTITLTSAEGRSGHAENPYFSLHADGLHYGFNQIYSGTTANEITTKFQRITRASILFGGPGFAYRLDDGESLTSPLAVASFSKTYEGLIAANHEFVRNHIVPETRYGDRDPIVFNSWEGAMMDFDTASMMEYASEAKKIGAGIFVLDDGWFSTRNDDRHGLGDWRINESKIDLKGLSEHVRRLGMDFGLWLEFEMANVDAPIYEKDHFVALGGDAKERLFSRNQLVLDFSRREVVDSVLDDIFDSLKEIKLDYIKLDMNRVLGDYVSSKTREGEIEYRYVDNLYYAMDKLISHFGLKMFESCASGGGRFDLGMLCFSRLIWTSDNTNADDRVLIQSGTALSYPLLCLSSHVSSSRSRLEDKCNVAMFGTYGYEMDPRKLTDEQKAILKQKREIYDEFHADCVVNGDYFELSSPFDSDKYIALALSKDRNKGLLLFYSLSSRGPKGLFVRIPGLNEGQYLVDGKPYDHSTLSNIGLSFSFGIPYGESRLITIRKAK</sequence>
<dbReference type="InterPro" id="IPR038417">
    <property type="entry name" value="Alpga-gal_N_sf"/>
</dbReference>
<feature type="active site" description="Proton donor" evidence="6">
    <location>
        <position position="532"/>
    </location>
</feature>
<evidence type="ECO:0000259" key="8">
    <source>
        <dbReference type="Pfam" id="PF16875"/>
    </source>
</evidence>
<dbReference type="PANTHER" id="PTHR43053:SF3">
    <property type="entry name" value="ALPHA-GALACTOSIDASE C-RELATED"/>
    <property type="match status" value="1"/>
</dbReference>
<feature type="binding site" evidence="7">
    <location>
        <position position="195"/>
    </location>
    <ligand>
        <name>substrate</name>
    </ligand>
</feature>
<comment type="similarity">
    <text evidence="5">Belongs to the glycosyl hydrolase.</text>
</comment>
<dbReference type="PIRSF" id="PIRSF005536">
    <property type="entry name" value="Agal"/>
    <property type="match status" value="1"/>
</dbReference>
<evidence type="ECO:0000256" key="6">
    <source>
        <dbReference type="PIRSR" id="PIRSR005536-1"/>
    </source>
</evidence>
<dbReference type="SUPFAM" id="SSF51445">
    <property type="entry name" value="(Trans)glycosidases"/>
    <property type="match status" value="1"/>
</dbReference>
<feature type="binding site" evidence="7">
    <location>
        <begin position="355"/>
        <end position="356"/>
    </location>
    <ligand>
        <name>substrate</name>
    </ligand>
</feature>
<protein>
    <recommendedName>
        <fullName evidence="2 5">Alpha-galactosidase</fullName>
        <ecNumber evidence="2 5">3.2.1.22</ecNumber>
    </recommendedName>
</protein>
<dbReference type="PANTHER" id="PTHR43053">
    <property type="entry name" value="GLYCOSIDASE FAMILY 31"/>
    <property type="match status" value="1"/>
</dbReference>
<evidence type="ECO:0000256" key="7">
    <source>
        <dbReference type="PIRSR" id="PIRSR005536-2"/>
    </source>
</evidence>
<proteinExistence type="inferred from homology"/>
<organism evidence="9 10">
    <name type="scientific">Candidatus Alloenteromonas pullicola</name>
    <dbReference type="NCBI Taxonomy" id="2840784"/>
    <lineage>
        <taxon>Bacteria</taxon>
        <taxon>Bacillati</taxon>
        <taxon>Bacillota</taxon>
        <taxon>Bacillota incertae sedis</taxon>
        <taxon>Candidatus Alloenteromonas</taxon>
    </lineage>
</organism>
<dbReference type="Proteomes" id="UP000824070">
    <property type="component" value="Unassembled WGS sequence"/>
</dbReference>
<dbReference type="InterPro" id="IPR017853">
    <property type="entry name" value="GH"/>
</dbReference>
<reference evidence="9" key="2">
    <citation type="journal article" date="2021" name="PeerJ">
        <title>Extensive microbial diversity within the chicken gut microbiome revealed by metagenomics and culture.</title>
        <authorList>
            <person name="Gilroy R."/>
            <person name="Ravi A."/>
            <person name="Getino M."/>
            <person name="Pursley I."/>
            <person name="Horton D.L."/>
            <person name="Alikhan N.F."/>
            <person name="Baker D."/>
            <person name="Gharbi K."/>
            <person name="Hall N."/>
            <person name="Watson M."/>
            <person name="Adriaenssens E.M."/>
            <person name="Foster-Nyarko E."/>
            <person name="Jarju S."/>
            <person name="Secka A."/>
            <person name="Antonio M."/>
            <person name="Oren A."/>
            <person name="Chaudhuri R.R."/>
            <person name="La Ragione R."/>
            <person name="Hildebrand F."/>
            <person name="Pallen M.J."/>
        </authorList>
    </citation>
    <scope>NUCLEOTIDE SEQUENCE</scope>
    <source>
        <strain evidence="9">ChiGjej1B1-22543</strain>
    </source>
</reference>
<feature type="binding site" evidence="7">
    <location>
        <position position="430"/>
    </location>
    <ligand>
        <name>substrate</name>
    </ligand>
</feature>
<evidence type="ECO:0000256" key="2">
    <source>
        <dbReference type="ARBA" id="ARBA00012755"/>
    </source>
</evidence>
<dbReference type="Gene3D" id="2.70.98.60">
    <property type="entry name" value="alpha-galactosidase from lactobacil brevis"/>
    <property type="match status" value="1"/>
</dbReference>
<dbReference type="EC" id="3.2.1.22" evidence="2 5"/>
<dbReference type="GO" id="GO:0016052">
    <property type="term" value="P:carbohydrate catabolic process"/>
    <property type="evidence" value="ECO:0007669"/>
    <property type="project" value="InterPro"/>
</dbReference>
<dbReference type="Pfam" id="PF02065">
    <property type="entry name" value="Melibiase"/>
    <property type="match status" value="1"/>
</dbReference>
<reference evidence="9" key="1">
    <citation type="submission" date="2020-10" db="EMBL/GenBank/DDBJ databases">
        <authorList>
            <person name="Gilroy R."/>
        </authorList>
    </citation>
    <scope>NUCLEOTIDE SEQUENCE</scope>
    <source>
        <strain evidence="9">ChiGjej1B1-22543</strain>
    </source>
</reference>
<keyword evidence="4 5" id="KW-0326">Glycosidase</keyword>
<feature type="active site" description="Nucleophile" evidence="6">
    <location>
        <position position="465"/>
    </location>
</feature>
<accession>A0A9D1S397</accession>
<dbReference type="InterPro" id="IPR002252">
    <property type="entry name" value="Glyco_hydro_36"/>
</dbReference>
<feature type="binding site" evidence="7">
    <location>
        <position position="532"/>
    </location>
    <ligand>
        <name>substrate</name>
    </ligand>
</feature>
<dbReference type="GO" id="GO:0004557">
    <property type="term" value="F:alpha-galactosidase activity"/>
    <property type="evidence" value="ECO:0007669"/>
    <property type="project" value="UniProtKB-UniRule"/>
</dbReference>
<feature type="domain" description="Glycosyl hydrolase family 36 N-terminal" evidence="8">
    <location>
        <begin position="29"/>
        <end position="273"/>
    </location>
</feature>
<feature type="binding site" evidence="7">
    <location>
        <begin position="463"/>
        <end position="467"/>
    </location>
    <ligand>
        <name>substrate</name>
    </ligand>
</feature>
<evidence type="ECO:0000256" key="4">
    <source>
        <dbReference type="ARBA" id="ARBA00023295"/>
    </source>
</evidence>
<dbReference type="InterPro" id="IPR031704">
    <property type="entry name" value="Glyco_hydro_36_N"/>
</dbReference>
<comment type="catalytic activity">
    <reaction evidence="1 5">
        <text>Hydrolysis of terminal, non-reducing alpha-D-galactose residues in alpha-D-galactosides, including galactose oligosaccharides, galactomannans and galactolipids.</text>
        <dbReference type="EC" id="3.2.1.22"/>
    </reaction>
</comment>
<dbReference type="EMBL" id="DVMV01000015">
    <property type="protein sequence ID" value="HIU45142.1"/>
    <property type="molecule type" value="Genomic_DNA"/>
</dbReference>
<dbReference type="Pfam" id="PF16875">
    <property type="entry name" value="Glyco_hydro_36N"/>
    <property type="match status" value="1"/>
</dbReference>
<evidence type="ECO:0000256" key="5">
    <source>
        <dbReference type="PIRNR" id="PIRNR005536"/>
    </source>
</evidence>
<dbReference type="Gene3D" id="3.20.20.70">
    <property type="entry name" value="Aldolase class I"/>
    <property type="match status" value="1"/>
</dbReference>
<dbReference type="InterPro" id="IPR050985">
    <property type="entry name" value="Alpha-glycosidase_related"/>
</dbReference>
<gene>
    <name evidence="9" type="ORF">IAC52_02465</name>
</gene>
<dbReference type="AlphaFoldDB" id="A0A9D1S397"/>
<evidence type="ECO:0000256" key="1">
    <source>
        <dbReference type="ARBA" id="ARBA00001255"/>
    </source>
</evidence>
<name>A0A9D1S397_9FIRM</name>
<feature type="binding site" evidence="7">
    <location>
        <position position="510"/>
    </location>
    <ligand>
        <name>substrate</name>
    </ligand>
</feature>
<evidence type="ECO:0000313" key="10">
    <source>
        <dbReference type="Proteomes" id="UP000824070"/>
    </source>
</evidence>
<dbReference type="PRINTS" id="PR00743">
    <property type="entry name" value="GLHYDRLASE36"/>
</dbReference>